<proteinExistence type="predicted"/>
<dbReference type="RefSeq" id="WP_275683954.1">
    <property type="nucleotide sequence ID" value="NZ_JAJLJH010000006.1"/>
</dbReference>
<feature type="domain" description="EamA" evidence="2">
    <location>
        <begin position="24"/>
        <end position="155"/>
    </location>
</feature>
<feature type="transmembrane region" description="Helical" evidence="1">
    <location>
        <begin position="139"/>
        <end position="155"/>
    </location>
</feature>
<sequence>MTPTHALRLPPKPPARPAVDARWLGVLFVLGAVACFSGLDTASKAIGAMPVMMLVWFRYATQASATALTQWPSRGRALLRTRHPWLHALRGLLILSTSVCTNLALRAMPVGELTAIVMLTPLLMTLVGATFLHERVSPARWGLIAAAFCGALLVARPGATMLSWGLLMALLALALNTGFHLVTSRLSRTEDVGTMQFLTGCTGALAATLVLPFFWTSLGSWTTWALLALVCVFSTAGHWMLIVGYAKAGIATLTPLLYAQVAFSTLLGWLVFAHVPDALALAGIAVITLAGAACTWLSAREREQARGLAALEDASMEH</sequence>
<evidence type="ECO:0000313" key="3">
    <source>
        <dbReference type="EMBL" id="MCK9687911.1"/>
    </source>
</evidence>
<organism evidence="3 4">
    <name type="scientific">Scleromatobacter humisilvae</name>
    <dbReference type="NCBI Taxonomy" id="2897159"/>
    <lineage>
        <taxon>Bacteria</taxon>
        <taxon>Pseudomonadati</taxon>
        <taxon>Pseudomonadota</taxon>
        <taxon>Betaproteobacteria</taxon>
        <taxon>Burkholderiales</taxon>
        <taxon>Sphaerotilaceae</taxon>
        <taxon>Scleromatobacter</taxon>
    </lineage>
</organism>
<evidence type="ECO:0000259" key="2">
    <source>
        <dbReference type="Pfam" id="PF00892"/>
    </source>
</evidence>
<feature type="transmembrane region" description="Helical" evidence="1">
    <location>
        <begin position="194"/>
        <end position="215"/>
    </location>
</feature>
<dbReference type="Gene3D" id="1.10.3730.20">
    <property type="match status" value="1"/>
</dbReference>
<name>A0A9X1YL19_9BURK</name>
<gene>
    <name evidence="3" type="ORF">LPC04_19580</name>
</gene>
<comment type="caution">
    <text evidence="3">The sequence shown here is derived from an EMBL/GenBank/DDBJ whole genome shotgun (WGS) entry which is preliminary data.</text>
</comment>
<dbReference type="AlphaFoldDB" id="A0A9X1YL19"/>
<dbReference type="SUPFAM" id="SSF103481">
    <property type="entry name" value="Multidrug resistance efflux transporter EmrE"/>
    <property type="match status" value="2"/>
</dbReference>
<feature type="transmembrane region" description="Helical" evidence="1">
    <location>
        <begin position="21"/>
        <end position="39"/>
    </location>
</feature>
<feature type="transmembrane region" description="Helical" evidence="1">
    <location>
        <begin position="221"/>
        <end position="243"/>
    </location>
</feature>
<feature type="transmembrane region" description="Helical" evidence="1">
    <location>
        <begin position="250"/>
        <end position="272"/>
    </location>
</feature>
<dbReference type="InterPro" id="IPR000620">
    <property type="entry name" value="EamA_dom"/>
</dbReference>
<evidence type="ECO:0000313" key="4">
    <source>
        <dbReference type="Proteomes" id="UP001139353"/>
    </source>
</evidence>
<dbReference type="Pfam" id="PF00892">
    <property type="entry name" value="EamA"/>
    <property type="match status" value="1"/>
</dbReference>
<dbReference type="PANTHER" id="PTHR22911">
    <property type="entry name" value="ACYL-MALONYL CONDENSING ENZYME-RELATED"/>
    <property type="match status" value="1"/>
</dbReference>
<dbReference type="GO" id="GO:0016020">
    <property type="term" value="C:membrane"/>
    <property type="evidence" value="ECO:0007669"/>
    <property type="project" value="InterPro"/>
</dbReference>
<reference evidence="3" key="1">
    <citation type="submission" date="2021-11" db="EMBL/GenBank/DDBJ databases">
        <title>BS-T2-15 a new species belonging to the Comamonadaceae family isolated from the soil of a French oak forest.</title>
        <authorList>
            <person name="Mieszkin S."/>
            <person name="Alain K."/>
        </authorList>
    </citation>
    <scope>NUCLEOTIDE SEQUENCE</scope>
    <source>
        <strain evidence="3">BS-T2-15</strain>
    </source>
</reference>
<protein>
    <submittedName>
        <fullName evidence="3">DMT family transporter</fullName>
    </submittedName>
</protein>
<feature type="transmembrane region" description="Helical" evidence="1">
    <location>
        <begin position="113"/>
        <end position="132"/>
    </location>
</feature>
<keyword evidence="1" id="KW-1133">Transmembrane helix</keyword>
<feature type="transmembrane region" description="Helical" evidence="1">
    <location>
        <begin position="161"/>
        <end position="182"/>
    </location>
</feature>
<dbReference type="Proteomes" id="UP001139353">
    <property type="component" value="Unassembled WGS sequence"/>
</dbReference>
<accession>A0A9X1YL19</accession>
<keyword evidence="1" id="KW-0812">Transmembrane</keyword>
<dbReference type="PANTHER" id="PTHR22911:SF103">
    <property type="entry name" value="BLR2811 PROTEIN"/>
    <property type="match status" value="1"/>
</dbReference>
<evidence type="ECO:0000256" key="1">
    <source>
        <dbReference type="SAM" id="Phobius"/>
    </source>
</evidence>
<keyword evidence="4" id="KW-1185">Reference proteome</keyword>
<keyword evidence="1" id="KW-0472">Membrane</keyword>
<dbReference type="EMBL" id="JAJLJH010000006">
    <property type="protein sequence ID" value="MCK9687911.1"/>
    <property type="molecule type" value="Genomic_DNA"/>
</dbReference>
<dbReference type="InterPro" id="IPR037185">
    <property type="entry name" value="EmrE-like"/>
</dbReference>
<feature type="transmembrane region" description="Helical" evidence="1">
    <location>
        <begin position="278"/>
        <end position="299"/>
    </location>
</feature>